<keyword evidence="1" id="KW-0472">Membrane</keyword>
<organism evidence="2">
    <name type="scientific">Triatoma infestans</name>
    <name type="common">Assassin bug</name>
    <dbReference type="NCBI Taxonomy" id="30076"/>
    <lineage>
        <taxon>Eukaryota</taxon>
        <taxon>Metazoa</taxon>
        <taxon>Ecdysozoa</taxon>
        <taxon>Arthropoda</taxon>
        <taxon>Hexapoda</taxon>
        <taxon>Insecta</taxon>
        <taxon>Pterygota</taxon>
        <taxon>Neoptera</taxon>
        <taxon>Paraneoptera</taxon>
        <taxon>Hemiptera</taxon>
        <taxon>Heteroptera</taxon>
        <taxon>Panheteroptera</taxon>
        <taxon>Cimicomorpha</taxon>
        <taxon>Reduviidae</taxon>
        <taxon>Triatominae</taxon>
        <taxon>Triatoma</taxon>
    </lineage>
</organism>
<keyword evidence="1" id="KW-1133">Transmembrane helix</keyword>
<proteinExistence type="predicted"/>
<feature type="non-terminal residue" evidence="2">
    <location>
        <position position="1"/>
    </location>
</feature>
<reference evidence="2" key="1">
    <citation type="submission" date="2016-04" db="EMBL/GenBank/DDBJ databases">
        <authorList>
            <person name="Calderon-Fernandez G.M.Sr."/>
        </authorList>
    </citation>
    <scope>NUCLEOTIDE SEQUENCE</scope>
    <source>
        <strain evidence="2">Int1</strain>
        <tissue evidence="2">Integument</tissue>
    </source>
</reference>
<sequence>HQPHLRWNPVIILQCWNTVVLGPSYIINVLLYLPT</sequence>
<feature type="transmembrane region" description="Helical" evidence="1">
    <location>
        <begin position="12"/>
        <end position="33"/>
    </location>
</feature>
<evidence type="ECO:0000256" key="1">
    <source>
        <dbReference type="SAM" id="Phobius"/>
    </source>
</evidence>
<protein>
    <submittedName>
        <fullName evidence="2">Zinc finger bed domain-containing protein 1-like protein isoform x2</fullName>
    </submittedName>
</protein>
<keyword evidence="1" id="KW-0812">Transmembrane</keyword>
<accession>A0A161M0G2</accession>
<evidence type="ECO:0000313" key="2">
    <source>
        <dbReference type="EMBL" id="JAR95463.1"/>
    </source>
</evidence>
<reference evidence="2" key="2">
    <citation type="journal article" date="2017" name="J. Med. Entomol.">
        <title>Transcriptome Analysis of the Triatoma infestans (Hemiptera: Reduviidae) Integument.</title>
        <authorList>
            <person name="Calderon-Fernandez G.M."/>
            <person name="Moriconi D.E."/>
            <person name="Dulbecco A.B."/>
            <person name="Juarez M.P."/>
        </authorList>
    </citation>
    <scope>NUCLEOTIDE SEQUENCE</scope>
    <source>
        <strain evidence="2">Int1</strain>
        <tissue evidence="2">Integument</tissue>
    </source>
</reference>
<dbReference type="AlphaFoldDB" id="A0A161M0G2"/>
<name>A0A161M0G2_TRIIF</name>
<dbReference type="EMBL" id="GEMB01007997">
    <property type="protein sequence ID" value="JAR95463.1"/>
    <property type="molecule type" value="Transcribed_RNA"/>
</dbReference>